<evidence type="ECO:0000313" key="4">
    <source>
        <dbReference type="Proteomes" id="UP001208570"/>
    </source>
</evidence>
<organism evidence="3 4">
    <name type="scientific">Paralvinella palmiformis</name>
    <dbReference type="NCBI Taxonomy" id="53620"/>
    <lineage>
        <taxon>Eukaryota</taxon>
        <taxon>Metazoa</taxon>
        <taxon>Spiralia</taxon>
        <taxon>Lophotrochozoa</taxon>
        <taxon>Annelida</taxon>
        <taxon>Polychaeta</taxon>
        <taxon>Sedentaria</taxon>
        <taxon>Canalipalpata</taxon>
        <taxon>Terebellida</taxon>
        <taxon>Terebelliformia</taxon>
        <taxon>Alvinellidae</taxon>
        <taxon>Paralvinella</taxon>
    </lineage>
</organism>
<keyword evidence="2" id="KW-0812">Transmembrane</keyword>
<gene>
    <name evidence="3" type="ORF">LSH36_44g14053</name>
</gene>
<sequence length="484" mass="54906">MDVTERGRKVYIKVLNNDEKNIENIELSEEKGDKDHANDSDQNDSEISTQARKTCADNCVCIGCLFLVGSVGIGSLSVIFDWLWVADMLRAETGLVFGPPSISIIVALIVMSSLGTVTYFCENGDKIYKFITGKDIFDEQTEELLSLFLEEVPEITLNLLLAMCREIPISYFQLIKAGLAIASSALRLMKATCYALGCKTTKRRRHQLRAFGRVILIAACIYTFATGITVFVFMYMEPKETNQDGRFYAPANVFGSTYNTERYFPNSGVFLSHPSLDQCQQDRSKNHNITGHNNWIRIEVMFTYLLLGSDKMEAVYSYNDTKAMFYVKSRRREHCYDIDLTRCSITPIRPTDCEINQNASTLYLIFHHTPMTSALVYGDVKYNATLTTSGQCSYVTGDFLGRMFHGHNYIGQLQYFKASYQVNTTLPLTYSSNSTAPMFYQYPQQLWNVSEAWRTGFKDCDMSGSLAPNPQPHTQLKCPTWKQP</sequence>
<dbReference type="AlphaFoldDB" id="A0AAD9K747"/>
<feature type="transmembrane region" description="Helical" evidence="2">
    <location>
        <begin position="210"/>
        <end position="236"/>
    </location>
</feature>
<evidence type="ECO:0000313" key="3">
    <source>
        <dbReference type="EMBL" id="KAK2165962.1"/>
    </source>
</evidence>
<keyword evidence="4" id="KW-1185">Reference proteome</keyword>
<feature type="transmembrane region" description="Helical" evidence="2">
    <location>
        <begin position="100"/>
        <end position="121"/>
    </location>
</feature>
<feature type="transmembrane region" description="Helical" evidence="2">
    <location>
        <begin position="59"/>
        <end position="80"/>
    </location>
</feature>
<evidence type="ECO:0000256" key="2">
    <source>
        <dbReference type="SAM" id="Phobius"/>
    </source>
</evidence>
<dbReference type="EMBL" id="JAODUP010000044">
    <property type="protein sequence ID" value="KAK2165962.1"/>
    <property type="molecule type" value="Genomic_DNA"/>
</dbReference>
<feature type="compositionally biased region" description="Basic and acidic residues" evidence="1">
    <location>
        <begin position="25"/>
        <end position="39"/>
    </location>
</feature>
<feature type="region of interest" description="Disordered" evidence="1">
    <location>
        <begin position="25"/>
        <end position="46"/>
    </location>
</feature>
<dbReference type="Proteomes" id="UP001208570">
    <property type="component" value="Unassembled WGS sequence"/>
</dbReference>
<accession>A0AAD9K747</accession>
<comment type="caution">
    <text evidence="3">The sequence shown here is derived from an EMBL/GenBank/DDBJ whole genome shotgun (WGS) entry which is preliminary data.</text>
</comment>
<evidence type="ECO:0000256" key="1">
    <source>
        <dbReference type="SAM" id="MobiDB-lite"/>
    </source>
</evidence>
<protein>
    <submittedName>
        <fullName evidence="3">Uncharacterized protein</fullName>
    </submittedName>
</protein>
<proteinExistence type="predicted"/>
<reference evidence="3" key="1">
    <citation type="journal article" date="2023" name="Mol. Biol. Evol.">
        <title>Third-Generation Sequencing Reveals the Adaptive Role of the Epigenome in Three Deep-Sea Polychaetes.</title>
        <authorList>
            <person name="Perez M."/>
            <person name="Aroh O."/>
            <person name="Sun Y."/>
            <person name="Lan Y."/>
            <person name="Juniper S.K."/>
            <person name="Young C.R."/>
            <person name="Angers B."/>
            <person name="Qian P.Y."/>
        </authorList>
    </citation>
    <scope>NUCLEOTIDE SEQUENCE</scope>
    <source>
        <strain evidence="3">P08H-3</strain>
    </source>
</reference>
<name>A0AAD9K747_9ANNE</name>
<keyword evidence="2" id="KW-0472">Membrane</keyword>
<keyword evidence="2" id="KW-1133">Transmembrane helix</keyword>